<feature type="region of interest" description="Disordered" evidence="1">
    <location>
        <begin position="1"/>
        <end position="23"/>
    </location>
</feature>
<proteinExistence type="predicted"/>
<name>A0A2N5X2A4_9GAMM</name>
<dbReference type="Proteomes" id="UP000235005">
    <property type="component" value="Unassembled WGS sequence"/>
</dbReference>
<comment type="caution">
    <text evidence="3">The sequence shown here is derived from an EMBL/GenBank/DDBJ whole genome shotgun (WGS) entry which is preliminary data.</text>
</comment>
<sequence length="149" mass="15983">MEPNMPSTSTAPASAGAETQDKSTPGRGYVVVIYGLYIGSIMAVVTAPLGALIAHLRLGRSAAWLDTHLQFQVRTFWLGIAAAIIALLIWQAAGQLGVSSIYAWTFGYLFFTVGIIWMMARCAVGIHRLTSNQAIDAPKSLLFGLGRKV</sequence>
<feature type="transmembrane region" description="Helical" evidence="2">
    <location>
        <begin position="99"/>
        <end position="120"/>
    </location>
</feature>
<protein>
    <recommendedName>
        <fullName evidence="5">DUF4870 domain-containing protein</fullName>
    </recommendedName>
</protein>
<keyword evidence="2" id="KW-0472">Membrane</keyword>
<keyword evidence="2" id="KW-0812">Transmembrane</keyword>
<feature type="compositionally biased region" description="Low complexity" evidence="1">
    <location>
        <begin position="1"/>
        <end position="15"/>
    </location>
</feature>
<dbReference type="EMBL" id="PKUS01000012">
    <property type="protein sequence ID" value="PLW68608.1"/>
    <property type="molecule type" value="Genomic_DNA"/>
</dbReference>
<dbReference type="AlphaFoldDB" id="A0A2N5X2A4"/>
<keyword evidence="4" id="KW-1185">Reference proteome</keyword>
<gene>
    <name evidence="3" type="ORF">C0039_11360</name>
</gene>
<evidence type="ECO:0000256" key="2">
    <source>
        <dbReference type="SAM" id="Phobius"/>
    </source>
</evidence>
<reference evidence="3 4" key="1">
    <citation type="submission" date="2018-01" db="EMBL/GenBank/DDBJ databases">
        <title>The draft genome sequence of Halioglobus lutimaris HF004.</title>
        <authorList>
            <person name="Du Z.-J."/>
            <person name="Shi M.-J."/>
        </authorList>
    </citation>
    <scope>NUCLEOTIDE SEQUENCE [LARGE SCALE GENOMIC DNA]</scope>
    <source>
        <strain evidence="3 4">HF004</strain>
    </source>
</reference>
<evidence type="ECO:0000313" key="3">
    <source>
        <dbReference type="EMBL" id="PLW68608.1"/>
    </source>
</evidence>
<evidence type="ECO:0008006" key="5">
    <source>
        <dbReference type="Google" id="ProtNLM"/>
    </source>
</evidence>
<accession>A0A2N5X2A4</accession>
<evidence type="ECO:0000256" key="1">
    <source>
        <dbReference type="SAM" id="MobiDB-lite"/>
    </source>
</evidence>
<keyword evidence="2" id="KW-1133">Transmembrane helix</keyword>
<organism evidence="3 4">
    <name type="scientific">Pseudohalioglobus lutimaris</name>
    <dbReference type="NCBI Taxonomy" id="1737061"/>
    <lineage>
        <taxon>Bacteria</taxon>
        <taxon>Pseudomonadati</taxon>
        <taxon>Pseudomonadota</taxon>
        <taxon>Gammaproteobacteria</taxon>
        <taxon>Cellvibrionales</taxon>
        <taxon>Halieaceae</taxon>
        <taxon>Pseudohalioglobus</taxon>
    </lineage>
</organism>
<evidence type="ECO:0000313" key="4">
    <source>
        <dbReference type="Proteomes" id="UP000235005"/>
    </source>
</evidence>
<feature type="transmembrane region" description="Helical" evidence="2">
    <location>
        <begin position="31"/>
        <end position="54"/>
    </location>
</feature>
<feature type="transmembrane region" description="Helical" evidence="2">
    <location>
        <begin position="75"/>
        <end position="93"/>
    </location>
</feature>